<evidence type="ECO:0000256" key="1">
    <source>
        <dbReference type="SAM" id="SignalP"/>
    </source>
</evidence>
<feature type="signal peptide" evidence="1">
    <location>
        <begin position="1"/>
        <end position="21"/>
    </location>
</feature>
<name>A0A7C4Z503_9DEIN</name>
<dbReference type="PROSITE" id="PS51257">
    <property type="entry name" value="PROKAR_LIPOPROTEIN"/>
    <property type="match status" value="1"/>
</dbReference>
<dbReference type="AlphaFoldDB" id="A0A7C4Z503"/>
<feature type="chain" id="PRO_5028137476" description="Outer membrane protein beta-barrel domain-containing protein" evidence="1">
    <location>
        <begin position="22"/>
        <end position="229"/>
    </location>
</feature>
<organism evidence="2">
    <name type="scientific">Oceanithermus profundus</name>
    <dbReference type="NCBI Taxonomy" id="187137"/>
    <lineage>
        <taxon>Bacteria</taxon>
        <taxon>Thermotogati</taxon>
        <taxon>Deinococcota</taxon>
        <taxon>Deinococci</taxon>
        <taxon>Thermales</taxon>
        <taxon>Thermaceae</taxon>
        <taxon>Oceanithermus</taxon>
    </lineage>
</organism>
<sequence length="229" mass="24313">MKRAAAVVLLLAGLLQGCAPGAIVPTPAYEGEGVSAGIYPSSTRAGHTQGDGFLVHMGPLGLGLEIARGPWRGTLYGGYSGAAGRVSWEQDEVGLSLDAAYNSSITWREVDTDDDGIPDTQEDVQNTFVGAALDGSYYFAVPTEFGEAYAGPRGRLYFACEQTQGAAYRCNRYGLLPGGTLGINVPLSVFSDRLVLGFEGSVFFVVPGITDRPRFSVFSPFALSLSYRF</sequence>
<protein>
    <recommendedName>
        <fullName evidence="3">Outer membrane protein beta-barrel domain-containing protein</fullName>
    </recommendedName>
</protein>
<evidence type="ECO:0008006" key="3">
    <source>
        <dbReference type="Google" id="ProtNLM"/>
    </source>
</evidence>
<reference evidence="2" key="1">
    <citation type="journal article" date="2020" name="mSystems">
        <title>Genome- and Community-Level Interaction Insights into Carbon Utilization and Element Cycling Functions of Hydrothermarchaeota in Hydrothermal Sediment.</title>
        <authorList>
            <person name="Zhou Z."/>
            <person name="Liu Y."/>
            <person name="Xu W."/>
            <person name="Pan J."/>
            <person name="Luo Z.H."/>
            <person name="Li M."/>
        </authorList>
    </citation>
    <scope>NUCLEOTIDE SEQUENCE [LARGE SCALE GENOMIC DNA]</scope>
    <source>
        <strain evidence="2">HyVt-570</strain>
    </source>
</reference>
<proteinExistence type="predicted"/>
<comment type="caution">
    <text evidence="2">The sequence shown here is derived from an EMBL/GenBank/DDBJ whole genome shotgun (WGS) entry which is preliminary data.</text>
</comment>
<accession>A0A7C4Z503</accession>
<gene>
    <name evidence="2" type="ORF">ENK37_04875</name>
</gene>
<dbReference type="EMBL" id="DRPZ01000134">
    <property type="protein sequence ID" value="HGY09374.1"/>
    <property type="molecule type" value="Genomic_DNA"/>
</dbReference>
<evidence type="ECO:0000313" key="2">
    <source>
        <dbReference type="EMBL" id="HGY09374.1"/>
    </source>
</evidence>
<keyword evidence="1" id="KW-0732">Signal</keyword>
<dbReference type="Proteomes" id="UP000885759">
    <property type="component" value="Unassembled WGS sequence"/>
</dbReference>